<dbReference type="Gene3D" id="3.40.630.30">
    <property type="match status" value="1"/>
</dbReference>
<protein>
    <submittedName>
        <fullName evidence="2">GNAT family N-acetyltransferase</fullName>
    </submittedName>
</protein>
<dbReference type="InterPro" id="IPR016181">
    <property type="entry name" value="Acyl_CoA_acyltransferase"/>
</dbReference>
<accession>A0A8J6NFL0</accession>
<evidence type="ECO:0000313" key="2">
    <source>
        <dbReference type="EMBL" id="MBC8317808.1"/>
    </source>
</evidence>
<evidence type="ECO:0000259" key="1">
    <source>
        <dbReference type="Pfam" id="PF13480"/>
    </source>
</evidence>
<organism evidence="2 3">
    <name type="scientific">Candidatus Desulfobia pelagia</name>
    <dbReference type="NCBI Taxonomy" id="2841692"/>
    <lineage>
        <taxon>Bacteria</taxon>
        <taxon>Pseudomonadati</taxon>
        <taxon>Thermodesulfobacteriota</taxon>
        <taxon>Desulfobulbia</taxon>
        <taxon>Desulfobulbales</taxon>
        <taxon>Desulfobulbaceae</taxon>
        <taxon>Candidatus Desulfobia</taxon>
    </lineage>
</organism>
<reference evidence="2 3" key="1">
    <citation type="submission" date="2020-08" db="EMBL/GenBank/DDBJ databases">
        <title>Bridging the membrane lipid divide: bacteria of the FCB group superphylum have the potential to synthesize archaeal ether lipids.</title>
        <authorList>
            <person name="Villanueva L."/>
            <person name="Von Meijenfeldt F.A.B."/>
            <person name="Westbye A.B."/>
            <person name="Yadav S."/>
            <person name="Hopmans E.C."/>
            <person name="Dutilh B.E."/>
            <person name="Sinninghe Damste J.S."/>
        </authorList>
    </citation>
    <scope>NUCLEOTIDE SEQUENCE [LARGE SCALE GENOMIC DNA]</scope>
    <source>
        <strain evidence="2">NIOZ-UU47</strain>
    </source>
</reference>
<gene>
    <name evidence="2" type="ORF">H8E41_07860</name>
</gene>
<dbReference type="Proteomes" id="UP000614424">
    <property type="component" value="Unassembled WGS sequence"/>
</dbReference>
<comment type="caution">
    <text evidence="2">The sequence shown here is derived from an EMBL/GenBank/DDBJ whole genome shotgun (WGS) entry which is preliminary data.</text>
</comment>
<sequence>MPPHITASAEPVENLERYWQDSTAPLQWECLFLLPPWLNSWLSTFGAERHSEAIVIRDGESIIGIAPVLYHKSTVTLIGSPEVCDYCGLITRPGLEKEFLSSLLDALAAQNMKELTFSGIRQDSALYTLLPEIASSSGGTCTFNTNSLTFGKKLPSSWQVYLEELNGKQRHEVRRKTRRLYEAGEIELLIIESPEKADEACDLFLRLFISSRKDKAMFMDATMTLFFRRLIHAMSAVGMLRLFFLYINNKPAATALCFEYNKTMYLYNSGYDPRFRPLSAGFLCKSMSIQNAIERGCTSYDFLKGSEPYKRRMGGISSPVYQCHLHLR</sequence>
<dbReference type="Pfam" id="PF13480">
    <property type="entry name" value="Acetyltransf_6"/>
    <property type="match status" value="1"/>
</dbReference>
<proteinExistence type="predicted"/>
<evidence type="ECO:0000313" key="3">
    <source>
        <dbReference type="Proteomes" id="UP000614424"/>
    </source>
</evidence>
<dbReference type="InterPro" id="IPR038740">
    <property type="entry name" value="BioF2-like_GNAT_dom"/>
</dbReference>
<dbReference type="AlphaFoldDB" id="A0A8J6NFL0"/>
<feature type="domain" description="BioF2-like acetyltransferase" evidence="1">
    <location>
        <begin position="168"/>
        <end position="311"/>
    </location>
</feature>
<name>A0A8J6NFL0_9BACT</name>
<dbReference type="EMBL" id="JACNJZ010000108">
    <property type="protein sequence ID" value="MBC8317808.1"/>
    <property type="molecule type" value="Genomic_DNA"/>
</dbReference>
<dbReference type="SUPFAM" id="SSF55729">
    <property type="entry name" value="Acyl-CoA N-acyltransferases (Nat)"/>
    <property type="match status" value="1"/>
</dbReference>